<dbReference type="PANTHER" id="PTHR45962:SF1">
    <property type="entry name" value="N-FATTY-ACYL-AMINO ACID SYNTHASE_HYDROLASE PM20D1"/>
    <property type="match status" value="1"/>
</dbReference>
<feature type="domain" description="Peptidase M20 dimerisation" evidence="6">
    <location>
        <begin position="241"/>
        <end position="383"/>
    </location>
</feature>
<comment type="similarity">
    <text evidence="1">Belongs to the peptidase M20A family.</text>
</comment>
<dbReference type="AlphaFoldDB" id="A0A1M6QIU5"/>
<dbReference type="RefSeq" id="WP_072714480.1">
    <property type="nucleotide sequence ID" value="NZ_FRAU01000001.1"/>
</dbReference>
<evidence type="ECO:0000256" key="2">
    <source>
        <dbReference type="ARBA" id="ARBA00022670"/>
    </source>
</evidence>
<evidence type="ECO:0000313" key="8">
    <source>
        <dbReference type="Proteomes" id="UP000185812"/>
    </source>
</evidence>
<name>A0A1M6QIU5_9BACT</name>
<dbReference type="InterPro" id="IPR011650">
    <property type="entry name" value="Peptidase_M20_dimer"/>
</dbReference>
<dbReference type="Proteomes" id="UP000185812">
    <property type="component" value="Unassembled WGS sequence"/>
</dbReference>
<evidence type="ECO:0000256" key="4">
    <source>
        <dbReference type="ARBA" id="ARBA00022801"/>
    </source>
</evidence>
<organism evidence="7 8">
    <name type="scientific">Rhodothermus profundi</name>
    <dbReference type="NCBI Taxonomy" id="633813"/>
    <lineage>
        <taxon>Bacteria</taxon>
        <taxon>Pseudomonadati</taxon>
        <taxon>Rhodothermota</taxon>
        <taxon>Rhodothermia</taxon>
        <taxon>Rhodothermales</taxon>
        <taxon>Rhodothermaceae</taxon>
        <taxon>Rhodothermus</taxon>
    </lineage>
</organism>
<dbReference type="InterPro" id="IPR047177">
    <property type="entry name" value="Pept_M20A"/>
</dbReference>
<dbReference type="InterPro" id="IPR002933">
    <property type="entry name" value="Peptidase_M20"/>
</dbReference>
<protein>
    <submittedName>
        <fullName evidence="7">Carboxypeptidase PM20D1</fullName>
    </submittedName>
</protein>
<dbReference type="PROSITE" id="PS00758">
    <property type="entry name" value="ARGE_DAPE_CPG2_1"/>
    <property type="match status" value="1"/>
</dbReference>
<dbReference type="SUPFAM" id="SSF53187">
    <property type="entry name" value="Zn-dependent exopeptidases"/>
    <property type="match status" value="1"/>
</dbReference>
<dbReference type="PANTHER" id="PTHR45962">
    <property type="entry name" value="N-FATTY-ACYL-AMINO ACID SYNTHASE/HYDROLASE PM20D1"/>
    <property type="match status" value="1"/>
</dbReference>
<dbReference type="InterPro" id="IPR001261">
    <property type="entry name" value="ArgE/DapE_CS"/>
</dbReference>
<reference evidence="8" key="1">
    <citation type="submission" date="2016-11" db="EMBL/GenBank/DDBJ databases">
        <authorList>
            <person name="Varghese N."/>
            <person name="Submissions S."/>
        </authorList>
    </citation>
    <scope>NUCLEOTIDE SEQUENCE [LARGE SCALE GENOMIC DNA]</scope>
    <source>
        <strain evidence="8">DSM 22212</strain>
    </source>
</reference>
<proteinExistence type="inferred from homology"/>
<keyword evidence="3" id="KW-0479">Metal-binding</keyword>
<evidence type="ECO:0000313" key="7">
    <source>
        <dbReference type="EMBL" id="SHK20075.1"/>
    </source>
</evidence>
<keyword evidence="4" id="KW-0378">Hydrolase</keyword>
<accession>A0A1M6QIU5</accession>
<keyword evidence="5" id="KW-0862">Zinc</keyword>
<dbReference type="InterPro" id="IPR036264">
    <property type="entry name" value="Bact_exopeptidase_dim_dom"/>
</dbReference>
<evidence type="ECO:0000256" key="1">
    <source>
        <dbReference type="ARBA" id="ARBA00006247"/>
    </source>
</evidence>
<dbReference type="Gene3D" id="3.30.70.360">
    <property type="match status" value="1"/>
</dbReference>
<dbReference type="STRING" id="633813.SAMN04488087_0639"/>
<evidence type="ECO:0000259" key="6">
    <source>
        <dbReference type="Pfam" id="PF07687"/>
    </source>
</evidence>
<dbReference type="Gene3D" id="1.10.150.900">
    <property type="match status" value="1"/>
</dbReference>
<dbReference type="CDD" id="cd05674">
    <property type="entry name" value="M20_yscS"/>
    <property type="match status" value="1"/>
</dbReference>
<dbReference type="SUPFAM" id="SSF55031">
    <property type="entry name" value="Bacterial exopeptidase dimerisation domain"/>
    <property type="match status" value="1"/>
</dbReference>
<evidence type="ECO:0000256" key="5">
    <source>
        <dbReference type="ARBA" id="ARBA00022833"/>
    </source>
</evidence>
<evidence type="ECO:0000256" key="3">
    <source>
        <dbReference type="ARBA" id="ARBA00022723"/>
    </source>
</evidence>
<dbReference type="GO" id="GO:0006508">
    <property type="term" value="P:proteolysis"/>
    <property type="evidence" value="ECO:0007669"/>
    <property type="project" value="UniProtKB-KW"/>
</dbReference>
<keyword evidence="2" id="KW-0645">Protease</keyword>
<dbReference type="GO" id="GO:0046872">
    <property type="term" value="F:metal ion binding"/>
    <property type="evidence" value="ECO:0007669"/>
    <property type="project" value="UniProtKB-KW"/>
</dbReference>
<keyword evidence="8" id="KW-1185">Reference proteome</keyword>
<dbReference type="GO" id="GO:0004180">
    <property type="term" value="F:carboxypeptidase activity"/>
    <property type="evidence" value="ECO:0007669"/>
    <property type="project" value="UniProtKB-KW"/>
</dbReference>
<dbReference type="Gene3D" id="3.40.630.10">
    <property type="entry name" value="Zn peptidases"/>
    <property type="match status" value="1"/>
</dbReference>
<dbReference type="EMBL" id="FRAU01000001">
    <property type="protein sequence ID" value="SHK20075.1"/>
    <property type="molecule type" value="Genomic_DNA"/>
</dbReference>
<dbReference type="Pfam" id="PF07687">
    <property type="entry name" value="M20_dimer"/>
    <property type="match status" value="1"/>
</dbReference>
<gene>
    <name evidence="7" type="ORF">SAMN04488087_0639</name>
</gene>
<sequence length="494" mass="53496">MRKLFRLTWISVLVLLLALVLVVFGRAWQAGQQAGVLENVEPLTVTLEAEALAQRLAGALRFPTISYQDPAQIDSGAFRALHAYLKAQFPRVHTHLRQEVISGLSLLYTWPGQDTTLPAVLFMGHQDVVPIATPEAWTHPPFGGVIADGFIWGRGALDDKVSVLGVLEAVEQLLAEGFQPVRTVYLAFGHDEEVGGRYGARRIAEILKARKVSLIAVVDEGGFVVAGVIPGITRPVALVGVAEKGYVSLELRARASGGHSSTPPRQTAIGTLSQAIVTLVENPFPARLEGPTRGLLERLAPYASFGPRIVLANLWLFGPLMKQALARSPAGNASLRTTMAPTIFEAGVKENVLPTHARAVVNFRIFPGETVASVEQRVRALLQGLPVQVNRLEGTGTDPSPVSDFEGEAFRRLAAAIRKARAETPPIVAPYLVPGATDARYFTTLSPNVYRFIGAQITSELLATLHGVDERIPVQEYVLAVRTYYALLRRLSAP</sequence>
<dbReference type="Pfam" id="PF01546">
    <property type="entry name" value="Peptidase_M20"/>
    <property type="match status" value="1"/>
</dbReference>
<keyword evidence="7" id="KW-0121">Carboxypeptidase</keyword>
<dbReference type="OrthoDB" id="9792335at2"/>
<dbReference type="FunFam" id="3.40.630.10:FF:000027">
    <property type="entry name" value="N-fatty-acyl-amino acid synthase/hydrolase PM20D1"/>
    <property type="match status" value="1"/>
</dbReference>